<dbReference type="Proteomes" id="UP000018888">
    <property type="component" value="Unassembled WGS sequence"/>
</dbReference>
<gene>
    <name evidence="2" type="ORF">GLOIN_2v1697089</name>
</gene>
<evidence type="ECO:0000256" key="1">
    <source>
        <dbReference type="SAM" id="Phobius"/>
    </source>
</evidence>
<accession>A0A2P4PAC7</accession>
<feature type="transmembrane region" description="Helical" evidence="1">
    <location>
        <begin position="50"/>
        <end position="69"/>
    </location>
</feature>
<keyword evidence="1" id="KW-0812">Transmembrane</keyword>
<evidence type="ECO:0000313" key="3">
    <source>
        <dbReference type="Proteomes" id="UP000018888"/>
    </source>
</evidence>
<evidence type="ECO:0000313" key="2">
    <source>
        <dbReference type="EMBL" id="POG62349.1"/>
    </source>
</evidence>
<name>A0A2P4PAC7_RHIID</name>
<feature type="transmembrane region" description="Helical" evidence="1">
    <location>
        <begin position="21"/>
        <end position="44"/>
    </location>
</feature>
<reference evidence="2 3" key="1">
    <citation type="journal article" date="2013" name="Proc. Natl. Acad. Sci. U.S.A.">
        <title>Genome of an arbuscular mycorrhizal fungus provides insight into the oldest plant symbiosis.</title>
        <authorList>
            <person name="Tisserant E."/>
            <person name="Malbreil M."/>
            <person name="Kuo A."/>
            <person name="Kohler A."/>
            <person name="Symeonidi A."/>
            <person name="Balestrini R."/>
            <person name="Charron P."/>
            <person name="Duensing N."/>
            <person name="Frei Dit Frey N."/>
            <person name="Gianinazzi-Pearson V."/>
            <person name="Gilbert L.B."/>
            <person name="Handa Y."/>
            <person name="Herr J.R."/>
            <person name="Hijri M."/>
            <person name="Koul R."/>
            <person name="Kawaguchi M."/>
            <person name="Krajinski F."/>
            <person name="Lammers P.J."/>
            <person name="Masclaux F.G."/>
            <person name="Murat C."/>
            <person name="Morin E."/>
            <person name="Ndikumana S."/>
            <person name="Pagni M."/>
            <person name="Petitpierre D."/>
            <person name="Requena N."/>
            <person name="Rosikiewicz P."/>
            <person name="Riley R."/>
            <person name="Saito K."/>
            <person name="San Clemente H."/>
            <person name="Shapiro H."/>
            <person name="van Tuinen D."/>
            <person name="Becard G."/>
            <person name="Bonfante P."/>
            <person name="Paszkowski U."/>
            <person name="Shachar-Hill Y.Y."/>
            <person name="Tuskan G.A."/>
            <person name="Young P.W."/>
            <person name="Sanders I.R."/>
            <person name="Henrissat B."/>
            <person name="Rensing S.A."/>
            <person name="Grigoriev I.V."/>
            <person name="Corradi N."/>
            <person name="Roux C."/>
            <person name="Martin F."/>
        </authorList>
    </citation>
    <scope>NUCLEOTIDE SEQUENCE [LARGE SCALE GENOMIC DNA]</scope>
    <source>
        <strain evidence="2 3">DAOM 197198</strain>
    </source>
</reference>
<keyword evidence="1" id="KW-0472">Membrane</keyword>
<dbReference type="AlphaFoldDB" id="A0A2P4PAC7"/>
<organism evidence="2 3">
    <name type="scientific">Rhizophagus irregularis (strain DAOM 181602 / DAOM 197198 / MUCL 43194)</name>
    <name type="common">Arbuscular mycorrhizal fungus</name>
    <name type="synonym">Glomus intraradices</name>
    <dbReference type="NCBI Taxonomy" id="747089"/>
    <lineage>
        <taxon>Eukaryota</taxon>
        <taxon>Fungi</taxon>
        <taxon>Fungi incertae sedis</taxon>
        <taxon>Mucoromycota</taxon>
        <taxon>Glomeromycotina</taxon>
        <taxon>Glomeromycetes</taxon>
        <taxon>Glomerales</taxon>
        <taxon>Glomeraceae</taxon>
        <taxon>Rhizophagus</taxon>
    </lineage>
</organism>
<proteinExistence type="predicted"/>
<keyword evidence="1" id="KW-1133">Transmembrane helix</keyword>
<dbReference type="EMBL" id="AUPC02000304">
    <property type="protein sequence ID" value="POG62349.1"/>
    <property type="molecule type" value="Genomic_DNA"/>
</dbReference>
<reference evidence="2 3" key="2">
    <citation type="journal article" date="2018" name="New Phytol.">
        <title>High intraspecific genome diversity in the model arbuscular mycorrhizal symbiont Rhizophagus irregularis.</title>
        <authorList>
            <person name="Chen E.C.H."/>
            <person name="Morin E."/>
            <person name="Beaudet D."/>
            <person name="Noel J."/>
            <person name="Yildirir G."/>
            <person name="Ndikumana S."/>
            <person name="Charron P."/>
            <person name="St-Onge C."/>
            <person name="Giorgi J."/>
            <person name="Kruger M."/>
            <person name="Marton T."/>
            <person name="Ropars J."/>
            <person name="Grigoriev I.V."/>
            <person name="Hainaut M."/>
            <person name="Henrissat B."/>
            <person name="Roux C."/>
            <person name="Martin F."/>
            <person name="Corradi N."/>
        </authorList>
    </citation>
    <scope>NUCLEOTIDE SEQUENCE [LARGE SCALE GENOMIC DNA]</scope>
    <source>
        <strain evidence="2 3">DAOM 197198</strain>
    </source>
</reference>
<keyword evidence="3" id="KW-1185">Reference proteome</keyword>
<comment type="caution">
    <text evidence="2">The sequence shown here is derived from an EMBL/GenBank/DDBJ whole genome shotgun (WGS) entry which is preliminary data.</text>
</comment>
<sequence length="73" mass="8587">MQDFFSNMLTNSGVQVRGNKLGLFYAFISCYLFQYCSGSLWASAQRARVNSLYVFFSIRVLYFCTYPYIKMRC</sequence>
<protein>
    <submittedName>
        <fullName evidence="2">Uncharacterized protein</fullName>
    </submittedName>
</protein>